<evidence type="ECO:0000313" key="4">
    <source>
        <dbReference type="Proteomes" id="UP000233551"/>
    </source>
</evidence>
<dbReference type="AlphaFoldDB" id="A0A218WSZ8"/>
<proteinExistence type="predicted"/>
<comment type="caution">
    <text evidence="1">The sequence shown here is derived from an EMBL/GenBank/DDBJ whole genome shotgun (WGS) entry which is preliminary data.</text>
</comment>
<evidence type="ECO:0000313" key="3">
    <source>
        <dbReference type="Proteomes" id="UP000197138"/>
    </source>
</evidence>
<gene>
    <name evidence="1" type="ORF">CDL15_Pgr017218</name>
    <name evidence="2" type="ORF">CRG98_011774</name>
</gene>
<dbReference type="EMBL" id="MTKT01003402">
    <property type="protein sequence ID" value="OWM75092.1"/>
    <property type="molecule type" value="Genomic_DNA"/>
</dbReference>
<reference evidence="2 4" key="3">
    <citation type="submission" date="2017-11" db="EMBL/GenBank/DDBJ databases">
        <title>De-novo sequencing of pomegranate (Punica granatum L.) genome.</title>
        <authorList>
            <person name="Akparov Z."/>
            <person name="Amiraslanov A."/>
            <person name="Hajiyeva S."/>
            <person name="Abbasov M."/>
            <person name="Kaur K."/>
            <person name="Hamwieh A."/>
            <person name="Solovyev V."/>
            <person name="Salamov A."/>
            <person name="Braich B."/>
            <person name="Kosarev P."/>
            <person name="Mahmoud A."/>
            <person name="Hajiyev E."/>
            <person name="Babayeva S."/>
            <person name="Izzatullayeva V."/>
            <person name="Mammadov A."/>
            <person name="Mammadov A."/>
            <person name="Sharifova S."/>
            <person name="Ojaghi J."/>
            <person name="Eynullazada K."/>
            <person name="Bayramov B."/>
            <person name="Abdulazimova A."/>
            <person name="Shahmuradov I."/>
        </authorList>
    </citation>
    <scope>NUCLEOTIDE SEQUENCE [LARGE SCALE GENOMIC DNA]</scope>
    <source>
        <strain evidence="2">AG2017</strain>
        <strain evidence="4">cv. AG2017</strain>
        <tissue evidence="2">Leaf</tissue>
    </source>
</reference>
<protein>
    <submittedName>
        <fullName evidence="1">Uncharacterized protein</fullName>
    </submittedName>
</protein>
<name>A0A218WSZ8_PUNGR</name>
<dbReference type="Proteomes" id="UP000197138">
    <property type="component" value="Unassembled WGS sequence"/>
</dbReference>
<reference evidence="1" key="2">
    <citation type="submission" date="2017-06" db="EMBL/GenBank/DDBJ databases">
        <title>The pomegranate genome and the genomics of punicalagin biosynthesis.</title>
        <authorList>
            <person name="Xu C."/>
        </authorList>
    </citation>
    <scope>NUCLEOTIDE SEQUENCE [LARGE SCALE GENOMIC DNA]</scope>
    <source>
        <tissue evidence="1">Fresh leaf</tissue>
    </source>
</reference>
<sequence>MGLVSTVEASLVLPNDLPYDPHTVHEFGEGRIRAQSRRPYLPCPWSKLRVAKKVPANLPPGEGGWKLGQASLSEEAGGPWIEVWKSRWMEDFVEDSKI</sequence>
<evidence type="ECO:0000313" key="2">
    <source>
        <dbReference type="EMBL" id="PKI67801.1"/>
    </source>
</evidence>
<reference evidence="3" key="1">
    <citation type="journal article" date="2017" name="Plant J.">
        <title>The pomegranate (Punica granatum L.) genome and the genomics of punicalagin biosynthesis.</title>
        <authorList>
            <person name="Qin G."/>
            <person name="Xu C."/>
            <person name="Ming R."/>
            <person name="Tang H."/>
            <person name="Guyot R."/>
            <person name="Kramer E.M."/>
            <person name="Hu Y."/>
            <person name="Yi X."/>
            <person name="Qi Y."/>
            <person name="Xu X."/>
            <person name="Gao Z."/>
            <person name="Pan H."/>
            <person name="Jian J."/>
            <person name="Tian Y."/>
            <person name="Yue Z."/>
            <person name="Xu Y."/>
        </authorList>
    </citation>
    <scope>NUCLEOTIDE SEQUENCE [LARGE SCALE GENOMIC DNA]</scope>
    <source>
        <strain evidence="3">cv. Dabenzi</strain>
    </source>
</reference>
<organism evidence="1 3">
    <name type="scientific">Punica granatum</name>
    <name type="common">Pomegranate</name>
    <dbReference type="NCBI Taxonomy" id="22663"/>
    <lineage>
        <taxon>Eukaryota</taxon>
        <taxon>Viridiplantae</taxon>
        <taxon>Streptophyta</taxon>
        <taxon>Embryophyta</taxon>
        <taxon>Tracheophyta</taxon>
        <taxon>Spermatophyta</taxon>
        <taxon>Magnoliopsida</taxon>
        <taxon>eudicotyledons</taxon>
        <taxon>Gunneridae</taxon>
        <taxon>Pentapetalae</taxon>
        <taxon>rosids</taxon>
        <taxon>malvids</taxon>
        <taxon>Myrtales</taxon>
        <taxon>Lythraceae</taxon>
        <taxon>Punica</taxon>
    </lineage>
</organism>
<evidence type="ECO:0000313" key="1">
    <source>
        <dbReference type="EMBL" id="OWM75092.1"/>
    </source>
</evidence>
<keyword evidence="4" id="KW-1185">Reference proteome</keyword>
<dbReference type="Proteomes" id="UP000233551">
    <property type="component" value="Unassembled WGS sequence"/>
</dbReference>
<accession>A0A218WSZ8</accession>
<dbReference type="EMBL" id="PGOL01000582">
    <property type="protein sequence ID" value="PKI67801.1"/>
    <property type="molecule type" value="Genomic_DNA"/>
</dbReference>